<evidence type="ECO:0000313" key="12">
    <source>
        <dbReference type="Proteomes" id="UP001241758"/>
    </source>
</evidence>
<sequence length="405" mass="44611">MSGVDTVGGVPGVRAGDHHDSWRVQALKQVSYEVRLRDDVFGLDRTDLLEAGESGFGSRRRFVVVDSAVNALYGARIREYFTHHGIDHAMLVMQVAETVKDFDSVARIVAEMDAFGLARRREPMIVIGGGVLMDVAGLVASLYRRGTPFLRVPTTLVGLIDAGVGAKTGVNFNGHKNRLGTYAPADLTLLDRRFLATLDRRHVSNGMAEMLKIALIKDAALFDLLERSGRLLLDERFQGHTPAGDQAATLALRAATQGMLEELGPNLWEGRLERCVDYGHTFSPTVEMRALPSLLHGEAVCVDMALTTVMAYRRGLLDETQRDRILRLMAELELPTWHPLLNPAVLECALRDTVRHRDDQQRLPLPVGIGGVTFVNDVTVDELAAAAAMQRRLCEDLAYAQPLRA</sequence>
<proteinExistence type="predicted"/>
<evidence type="ECO:0000256" key="3">
    <source>
        <dbReference type="ARBA" id="ARBA00022741"/>
    </source>
</evidence>
<comment type="catalytic activity">
    <reaction evidence="6">
        <text>D-sedoheptulose 7-phosphate = 2-epi-5-epi-valiolone + phosphate</text>
        <dbReference type="Rhea" id="RHEA:44184"/>
        <dbReference type="ChEBI" id="CHEBI:43474"/>
        <dbReference type="ChEBI" id="CHEBI:57483"/>
        <dbReference type="ChEBI" id="CHEBI:84187"/>
        <dbReference type="EC" id="4.2.3.152"/>
    </reaction>
</comment>
<dbReference type="CDD" id="cd08199">
    <property type="entry name" value="EEVS"/>
    <property type="match status" value="1"/>
</dbReference>
<keyword evidence="5 11" id="KW-0456">Lyase</keyword>
<accession>A0ABT6WGS3</accession>
<name>A0ABT6WGS3_9ACTN</name>
<keyword evidence="4" id="KW-0520">NAD</keyword>
<dbReference type="InterPro" id="IPR030960">
    <property type="entry name" value="DHQS/DOIS_N"/>
</dbReference>
<dbReference type="EC" id="4.2.3.152" evidence="7"/>
<reference evidence="11 12" key="1">
    <citation type="submission" date="2023-05" db="EMBL/GenBank/DDBJ databases">
        <title>Actinoplanes sp. NEAU-A12 genome sequencing.</title>
        <authorList>
            <person name="Wang Z.-S."/>
        </authorList>
    </citation>
    <scope>NUCLEOTIDE SEQUENCE [LARGE SCALE GENOMIC DNA]</scope>
    <source>
        <strain evidence="11 12">NEAU-A12</strain>
    </source>
</reference>
<dbReference type="PANTHER" id="PTHR43622">
    <property type="entry name" value="3-DEHYDROQUINATE SYNTHASE"/>
    <property type="match status" value="1"/>
</dbReference>
<dbReference type="InterPro" id="IPR056179">
    <property type="entry name" value="DHQS_C"/>
</dbReference>
<dbReference type="Gene3D" id="1.20.1090.10">
    <property type="entry name" value="Dehydroquinate synthase-like - alpha domain"/>
    <property type="match status" value="1"/>
</dbReference>
<organism evidence="11 12">
    <name type="scientific">Actinoplanes sandaracinus</name>
    <dbReference type="NCBI Taxonomy" id="3045177"/>
    <lineage>
        <taxon>Bacteria</taxon>
        <taxon>Bacillati</taxon>
        <taxon>Actinomycetota</taxon>
        <taxon>Actinomycetes</taxon>
        <taxon>Micromonosporales</taxon>
        <taxon>Micromonosporaceae</taxon>
        <taxon>Actinoplanes</taxon>
    </lineage>
</organism>
<keyword evidence="12" id="KW-1185">Reference proteome</keyword>
<protein>
    <recommendedName>
        <fullName evidence="8">2-epi-5-epi-valiolone synthase</fullName>
        <ecNumber evidence="7">4.2.3.152</ecNumber>
    </recommendedName>
</protein>
<dbReference type="RefSeq" id="WP_282758835.1">
    <property type="nucleotide sequence ID" value="NZ_JASCTH010000005.1"/>
</dbReference>
<evidence type="ECO:0000256" key="4">
    <source>
        <dbReference type="ARBA" id="ARBA00023027"/>
    </source>
</evidence>
<evidence type="ECO:0000259" key="10">
    <source>
        <dbReference type="Pfam" id="PF24621"/>
    </source>
</evidence>
<dbReference type="InterPro" id="IPR050071">
    <property type="entry name" value="Dehydroquinate_synthase"/>
</dbReference>
<feature type="domain" description="3-dehydroquinate synthase N-terminal" evidence="9">
    <location>
        <begin position="92"/>
        <end position="204"/>
    </location>
</feature>
<evidence type="ECO:0000256" key="2">
    <source>
        <dbReference type="ARBA" id="ARBA00022723"/>
    </source>
</evidence>
<dbReference type="SUPFAM" id="SSF56796">
    <property type="entry name" value="Dehydroquinate synthase-like"/>
    <property type="match status" value="1"/>
</dbReference>
<evidence type="ECO:0000313" key="11">
    <source>
        <dbReference type="EMBL" id="MDI6098924.1"/>
    </source>
</evidence>
<dbReference type="GO" id="GO:0016829">
    <property type="term" value="F:lyase activity"/>
    <property type="evidence" value="ECO:0007669"/>
    <property type="project" value="UniProtKB-KW"/>
</dbReference>
<gene>
    <name evidence="11" type="ORF">QLQ12_09965</name>
</gene>
<keyword evidence="2" id="KW-0479">Metal-binding</keyword>
<dbReference type="Pfam" id="PF01761">
    <property type="entry name" value="DHQ_synthase"/>
    <property type="match status" value="1"/>
</dbReference>
<evidence type="ECO:0000256" key="1">
    <source>
        <dbReference type="ARBA" id="ARBA00001911"/>
    </source>
</evidence>
<dbReference type="InterPro" id="IPR035872">
    <property type="entry name" value="EEVS-like"/>
</dbReference>
<evidence type="ECO:0000256" key="8">
    <source>
        <dbReference type="ARBA" id="ARBA00024092"/>
    </source>
</evidence>
<evidence type="ECO:0000256" key="7">
    <source>
        <dbReference type="ARBA" id="ARBA00024060"/>
    </source>
</evidence>
<dbReference type="Pfam" id="PF24621">
    <property type="entry name" value="DHQS_C"/>
    <property type="match status" value="1"/>
</dbReference>
<feature type="domain" description="3-dehydroquinate synthase C-terminal" evidence="10">
    <location>
        <begin position="206"/>
        <end position="352"/>
    </location>
</feature>
<dbReference type="PANTHER" id="PTHR43622:SF3">
    <property type="entry name" value="2-EPI-5-EPI-VALIOLONE SYNTHASE"/>
    <property type="match status" value="1"/>
</dbReference>
<keyword evidence="3" id="KW-0547">Nucleotide-binding</keyword>
<evidence type="ECO:0000256" key="6">
    <source>
        <dbReference type="ARBA" id="ARBA00023993"/>
    </source>
</evidence>
<evidence type="ECO:0000259" key="9">
    <source>
        <dbReference type="Pfam" id="PF01761"/>
    </source>
</evidence>
<dbReference type="EMBL" id="JASCTH010000005">
    <property type="protein sequence ID" value="MDI6098924.1"/>
    <property type="molecule type" value="Genomic_DNA"/>
</dbReference>
<dbReference type="Gene3D" id="3.40.50.1970">
    <property type="match status" value="1"/>
</dbReference>
<dbReference type="Proteomes" id="UP001241758">
    <property type="component" value="Unassembled WGS sequence"/>
</dbReference>
<comment type="caution">
    <text evidence="11">The sequence shown here is derived from an EMBL/GenBank/DDBJ whole genome shotgun (WGS) entry which is preliminary data.</text>
</comment>
<comment type="cofactor">
    <cofactor evidence="1">
        <name>NAD(+)</name>
        <dbReference type="ChEBI" id="CHEBI:57540"/>
    </cofactor>
</comment>
<evidence type="ECO:0000256" key="5">
    <source>
        <dbReference type="ARBA" id="ARBA00023239"/>
    </source>
</evidence>